<protein>
    <recommendedName>
        <fullName evidence="4">Copper amine oxidase-like N-terminal domain-containing protein</fullName>
    </recommendedName>
</protein>
<reference evidence="2" key="1">
    <citation type="journal article" date="2016" name="Genome Announc.">
        <title>Draft genomes of two strains of Paenibacillus glucanolyticus with capability to degrade lignocellulose.</title>
        <authorList>
            <person name="Mathews S.L."/>
            <person name="Pawlak J."/>
            <person name="Grunden A.M."/>
        </authorList>
    </citation>
    <scope>NUCLEOTIDE SEQUENCE [LARGE SCALE GENOMIC DNA]</scope>
    <source>
        <strain evidence="2">SLM1</strain>
    </source>
</reference>
<accession>A0A163K9Q0</accession>
<dbReference type="RefSeq" id="WP_063478654.1">
    <property type="nucleotide sequence ID" value="NZ_CP147845.1"/>
</dbReference>
<evidence type="ECO:0008006" key="4">
    <source>
        <dbReference type="Google" id="ProtNLM"/>
    </source>
</evidence>
<gene>
    <name evidence="2" type="ORF">AWU65_14660</name>
</gene>
<keyword evidence="3" id="KW-1185">Reference proteome</keyword>
<dbReference type="AlphaFoldDB" id="A0A163K9Q0"/>
<organism evidence="2 3">
    <name type="scientific">Paenibacillus glucanolyticus</name>
    <dbReference type="NCBI Taxonomy" id="59843"/>
    <lineage>
        <taxon>Bacteria</taxon>
        <taxon>Bacillati</taxon>
        <taxon>Bacillota</taxon>
        <taxon>Bacilli</taxon>
        <taxon>Bacillales</taxon>
        <taxon>Paenibacillaceae</taxon>
        <taxon>Paenibacillus</taxon>
    </lineage>
</organism>
<comment type="caution">
    <text evidence="2">The sequence shown here is derived from an EMBL/GenBank/DDBJ whole genome shotgun (WGS) entry which is preliminary data.</text>
</comment>
<name>A0A163K9Q0_9BACL</name>
<dbReference type="Proteomes" id="UP000076796">
    <property type="component" value="Unassembled WGS sequence"/>
</dbReference>
<dbReference type="OrthoDB" id="2888041at2"/>
<keyword evidence="1" id="KW-0732">Signal</keyword>
<sequence length="192" mass="21701">MKGKFSTMALLLSLAVFFSFTGDVSAAVKKPKDIFAEKYPNEVVKIVKTDDINNDKKKESFILTESGNFYLINVKGHVVLINTGIVSDEDFEPPTIQVFTVSKNEKHVAVTFSYVPSNTQLYVYRLQYGTLSKVLQLLGDQEVMIDSKGKVHQYWKNFRDEGGWDLAEGIFTWSTKTNKYNGSGKYVQRGNS</sequence>
<dbReference type="GeneID" id="97557540"/>
<dbReference type="EMBL" id="LWMH01000001">
    <property type="protein sequence ID" value="KZS47079.1"/>
    <property type="molecule type" value="Genomic_DNA"/>
</dbReference>
<evidence type="ECO:0000256" key="1">
    <source>
        <dbReference type="SAM" id="SignalP"/>
    </source>
</evidence>
<evidence type="ECO:0000313" key="3">
    <source>
        <dbReference type="Proteomes" id="UP000076796"/>
    </source>
</evidence>
<feature type="signal peptide" evidence="1">
    <location>
        <begin position="1"/>
        <end position="26"/>
    </location>
</feature>
<proteinExistence type="predicted"/>
<feature type="chain" id="PRO_5007843658" description="Copper amine oxidase-like N-terminal domain-containing protein" evidence="1">
    <location>
        <begin position="27"/>
        <end position="192"/>
    </location>
</feature>
<evidence type="ECO:0000313" key="2">
    <source>
        <dbReference type="EMBL" id="KZS47079.1"/>
    </source>
</evidence>